<evidence type="ECO:0000313" key="8">
    <source>
        <dbReference type="Proteomes" id="UP000218887"/>
    </source>
</evidence>
<dbReference type="InterPro" id="IPR016024">
    <property type="entry name" value="ARM-type_fold"/>
</dbReference>
<dbReference type="InterPro" id="IPR000209">
    <property type="entry name" value="Peptidase_S8/S53_dom"/>
</dbReference>
<evidence type="ECO:0000256" key="5">
    <source>
        <dbReference type="PROSITE-ProRule" id="PRU01240"/>
    </source>
</evidence>
<dbReference type="SUPFAM" id="SSF48371">
    <property type="entry name" value="ARM repeat"/>
    <property type="match status" value="1"/>
</dbReference>
<dbReference type="GO" id="GO:0006508">
    <property type="term" value="P:proteolysis"/>
    <property type="evidence" value="ECO:0007669"/>
    <property type="project" value="UniProtKB-KW"/>
</dbReference>
<keyword evidence="8" id="KW-1185">Reference proteome</keyword>
<dbReference type="InterPro" id="IPR050131">
    <property type="entry name" value="Peptidase_S8_subtilisin-like"/>
</dbReference>
<dbReference type="InterPro" id="IPR036852">
    <property type="entry name" value="Peptidase_S8/S53_dom_sf"/>
</dbReference>
<reference evidence="7 8" key="1">
    <citation type="submission" date="2017-08" db="EMBL/GenBank/DDBJ databases">
        <title>Virgibacillus indicus sp. nov. and Virgibacillus profoundi sp. nov, two moderately halophilic bacteria isolated from marine sediment by using the Microfluidic Streak Plate.</title>
        <authorList>
            <person name="Xu B."/>
            <person name="Hu B."/>
            <person name="Wang J."/>
            <person name="Zhu Y."/>
            <person name="Huang L."/>
            <person name="Du W."/>
            <person name="Huang Y."/>
        </authorList>
    </citation>
    <scope>NUCLEOTIDE SEQUENCE [LARGE SCALE GENOMIC DNA]</scope>
    <source>
        <strain evidence="7 8">IO3-P3-H5</strain>
    </source>
</reference>
<evidence type="ECO:0000256" key="4">
    <source>
        <dbReference type="ARBA" id="ARBA00022825"/>
    </source>
</evidence>
<dbReference type="PANTHER" id="PTHR43806">
    <property type="entry name" value="PEPTIDASE S8"/>
    <property type="match status" value="1"/>
</dbReference>
<dbReference type="GO" id="GO:0004252">
    <property type="term" value="F:serine-type endopeptidase activity"/>
    <property type="evidence" value="ECO:0007669"/>
    <property type="project" value="UniProtKB-UniRule"/>
</dbReference>
<keyword evidence="3 5" id="KW-0378">Hydrolase</keyword>
<feature type="active site" description="Charge relay system" evidence="5">
    <location>
        <position position="268"/>
    </location>
</feature>
<protein>
    <recommendedName>
        <fullName evidence="6">Peptidase S8/S53 domain-containing protein</fullName>
    </recommendedName>
</protein>
<dbReference type="AlphaFoldDB" id="A0A2A2I880"/>
<organism evidence="7 8">
    <name type="scientific">Virgibacillus profundi</name>
    <dbReference type="NCBI Taxonomy" id="2024555"/>
    <lineage>
        <taxon>Bacteria</taxon>
        <taxon>Bacillati</taxon>
        <taxon>Bacillota</taxon>
        <taxon>Bacilli</taxon>
        <taxon>Bacillales</taxon>
        <taxon>Bacillaceae</taxon>
        <taxon>Virgibacillus</taxon>
    </lineage>
</organism>
<keyword evidence="4 5" id="KW-0720">Serine protease</keyword>
<feature type="active site" description="Charge relay system" evidence="5">
    <location>
        <position position="72"/>
    </location>
</feature>
<dbReference type="Pfam" id="PF00082">
    <property type="entry name" value="Peptidase_S8"/>
    <property type="match status" value="1"/>
</dbReference>
<evidence type="ECO:0000259" key="6">
    <source>
        <dbReference type="Pfam" id="PF00082"/>
    </source>
</evidence>
<dbReference type="SUPFAM" id="SSF52743">
    <property type="entry name" value="Subtilisin-like"/>
    <property type="match status" value="1"/>
</dbReference>
<name>A0A2A2I880_9BACI</name>
<dbReference type="PANTHER" id="PTHR43806:SF11">
    <property type="entry name" value="CEREVISIN-RELATED"/>
    <property type="match status" value="1"/>
</dbReference>
<sequence>MKLSWTSIRDFLSIPKNGTGNGVKIAIIDEIFHSHPEIISNQNRNTFLVKTHTPNTAPIKLTKETQNNIGLHGLWTAAAAGGTGLLSNGIYAGTAPEADMYLIEAGKLNTMEDIETNIGNALVWVKENAARYGIRGVVLTIVGQRDTGLLPWQADPLRILCEELAHKGILVVVASGNNCELTSASVASPSVLAVGGVLLPENGEIQDAESFPGSRGLTFDAKWNPDILSPAMNVVLPFPFKSDEERLNHYSFMNDNLPPNYARQWGTSYAAPIVLGLAACIWQQYPNWSAEQVKTALVSNSVFHKNWDSLKAGLATGDVLKYGSNHCDRTIGISSYLRWKYWKEQPLPKKLDMLNSENHEVIDIILSLLPEKVSVEAINSLQKLLYHPSEKVRTVAITVLSTQPSIISSLDILHCLQDDSPNVKMGGLYALRFCPVFWEELTLALCTLINNENTDIRYNACKLAFEIKSKQFIKPLIDGLEEDARSKRIGTFGKRHLALELITGIEIARDPEWQEGEDPYSNRSINALLKIASKWKTLLT</sequence>
<evidence type="ECO:0000256" key="3">
    <source>
        <dbReference type="ARBA" id="ARBA00022801"/>
    </source>
</evidence>
<gene>
    <name evidence="7" type="ORF">CIL05_17755</name>
</gene>
<dbReference type="Proteomes" id="UP000218887">
    <property type="component" value="Unassembled WGS sequence"/>
</dbReference>
<proteinExistence type="inferred from homology"/>
<evidence type="ECO:0000256" key="1">
    <source>
        <dbReference type="ARBA" id="ARBA00011073"/>
    </source>
</evidence>
<dbReference type="Gene3D" id="3.40.50.200">
    <property type="entry name" value="Peptidase S8/S53 domain"/>
    <property type="match status" value="1"/>
</dbReference>
<dbReference type="OrthoDB" id="9798386at2"/>
<feature type="domain" description="Peptidase S8/S53" evidence="6">
    <location>
        <begin position="20"/>
        <end position="311"/>
    </location>
</feature>
<comment type="similarity">
    <text evidence="1 5">Belongs to the peptidase S8 family.</text>
</comment>
<dbReference type="InterPro" id="IPR011989">
    <property type="entry name" value="ARM-like"/>
</dbReference>
<accession>A0A2A2I880</accession>
<keyword evidence="2 5" id="KW-0645">Protease</keyword>
<evidence type="ECO:0000256" key="2">
    <source>
        <dbReference type="ARBA" id="ARBA00022670"/>
    </source>
</evidence>
<dbReference type="Gene3D" id="1.25.10.10">
    <property type="entry name" value="Leucine-rich Repeat Variant"/>
    <property type="match status" value="1"/>
</dbReference>
<feature type="active site" description="Charge relay system" evidence="5">
    <location>
        <position position="29"/>
    </location>
</feature>
<dbReference type="EMBL" id="NPOA01000014">
    <property type="protein sequence ID" value="PAV28211.1"/>
    <property type="molecule type" value="Genomic_DNA"/>
</dbReference>
<dbReference type="PROSITE" id="PS51892">
    <property type="entry name" value="SUBTILASE"/>
    <property type="match status" value="1"/>
</dbReference>
<evidence type="ECO:0000313" key="7">
    <source>
        <dbReference type="EMBL" id="PAV28211.1"/>
    </source>
</evidence>
<comment type="caution">
    <text evidence="7">The sequence shown here is derived from an EMBL/GenBank/DDBJ whole genome shotgun (WGS) entry which is preliminary data.</text>
</comment>